<protein>
    <submittedName>
        <fullName evidence="1">Uncharacterized protein</fullName>
    </submittedName>
</protein>
<keyword evidence="2" id="KW-1185">Reference proteome</keyword>
<comment type="caution">
    <text evidence="1">The sequence shown here is derived from an EMBL/GenBank/DDBJ whole genome shotgun (WGS) entry which is preliminary data.</text>
</comment>
<name>A0AAN9ISJ4_CLITE</name>
<accession>A0AAN9ISJ4</accession>
<organism evidence="1 2">
    <name type="scientific">Clitoria ternatea</name>
    <name type="common">Butterfly pea</name>
    <dbReference type="NCBI Taxonomy" id="43366"/>
    <lineage>
        <taxon>Eukaryota</taxon>
        <taxon>Viridiplantae</taxon>
        <taxon>Streptophyta</taxon>
        <taxon>Embryophyta</taxon>
        <taxon>Tracheophyta</taxon>
        <taxon>Spermatophyta</taxon>
        <taxon>Magnoliopsida</taxon>
        <taxon>eudicotyledons</taxon>
        <taxon>Gunneridae</taxon>
        <taxon>Pentapetalae</taxon>
        <taxon>rosids</taxon>
        <taxon>fabids</taxon>
        <taxon>Fabales</taxon>
        <taxon>Fabaceae</taxon>
        <taxon>Papilionoideae</taxon>
        <taxon>50 kb inversion clade</taxon>
        <taxon>NPAAA clade</taxon>
        <taxon>indigoferoid/millettioid clade</taxon>
        <taxon>Phaseoleae</taxon>
        <taxon>Clitoria</taxon>
    </lineage>
</organism>
<gene>
    <name evidence="1" type="ORF">RJT34_20215</name>
</gene>
<sequence>MTRAITIVILWTSVVQLMALGVLGARVIEGHVLYFPDIVIRLRAWRYLHPLRFFLRTQPIKMLYSHHPHRLFLPPRTNTIRSSTFPAISHHVLLLSGCVTIRTSSKNG</sequence>
<reference evidence="1 2" key="1">
    <citation type="submission" date="2024-01" db="EMBL/GenBank/DDBJ databases">
        <title>The genomes of 5 underutilized Papilionoideae crops provide insights into root nodulation and disease resistance.</title>
        <authorList>
            <person name="Yuan L."/>
        </authorList>
    </citation>
    <scope>NUCLEOTIDE SEQUENCE [LARGE SCALE GENOMIC DNA]</scope>
    <source>
        <strain evidence="1">LY-2023</strain>
        <tissue evidence="1">Leaf</tissue>
    </source>
</reference>
<evidence type="ECO:0000313" key="2">
    <source>
        <dbReference type="Proteomes" id="UP001359559"/>
    </source>
</evidence>
<dbReference type="EMBL" id="JAYKXN010000005">
    <property type="protein sequence ID" value="KAK7285442.1"/>
    <property type="molecule type" value="Genomic_DNA"/>
</dbReference>
<proteinExistence type="predicted"/>
<dbReference type="Proteomes" id="UP001359559">
    <property type="component" value="Unassembled WGS sequence"/>
</dbReference>
<dbReference type="AlphaFoldDB" id="A0AAN9ISJ4"/>
<evidence type="ECO:0000313" key="1">
    <source>
        <dbReference type="EMBL" id="KAK7285442.1"/>
    </source>
</evidence>